<dbReference type="AlphaFoldDB" id="A0A069QLB2"/>
<name>A0A069QLB2_HOYLO</name>
<dbReference type="HOGENOM" id="CLU_2718967_0_0_10"/>
<evidence type="ECO:0000313" key="2">
    <source>
        <dbReference type="Proteomes" id="UP000027442"/>
    </source>
</evidence>
<reference evidence="1 2" key="1">
    <citation type="submission" date="2013-08" db="EMBL/GenBank/DDBJ databases">
        <authorList>
            <person name="Weinstock G."/>
            <person name="Sodergren E."/>
            <person name="Wylie T."/>
            <person name="Fulton L."/>
            <person name="Fulton R."/>
            <person name="Fronick C."/>
            <person name="O'Laughlin M."/>
            <person name="Godfrey J."/>
            <person name="Miner T."/>
            <person name="Herter B."/>
            <person name="Appelbaum E."/>
            <person name="Cordes M."/>
            <person name="Lek S."/>
            <person name="Wollam A."/>
            <person name="Pepin K.H."/>
            <person name="Palsikar V.B."/>
            <person name="Mitreva M."/>
            <person name="Wilson R.K."/>
        </authorList>
    </citation>
    <scope>NUCLEOTIDE SEQUENCE [LARGE SCALE GENOMIC DNA]</scope>
    <source>
        <strain evidence="1 2">ATCC 15930</strain>
    </source>
</reference>
<accession>A0A069QLB2</accession>
<dbReference type="Proteomes" id="UP000027442">
    <property type="component" value="Unassembled WGS sequence"/>
</dbReference>
<gene>
    <name evidence="1" type="ORF">HMPREF1991_01124</name>
</gene>
<keyword evidence="2" id="KW-1185">Reference proteome</keyword>
<proteinExistence type="predicted"/>
<comment type="caution">
    <text evidence="1">The sequence shown here is derived from an EMBL/GenBank/DDBJ whole genome shotgun (WGS) entry which is preliminary data.</text>
</comment>
<evidence type="ECO:0000313" key="1">
    <source>
        <dbReference type="EMBL" id="KDR52819.1"/>
    </source>
</evidence>
<dbReference type="EMBL" id="JNGW01000044">
    <property type="protein sequence ID" value="KDR52819.1"/>
    <property type="molecule type" value="Genomic_DNA"/>
</dbReference>
<protein>
    <submittedName>
        <fullName evidence="1">Uncharacterized protein</fullName>
    </submittedName>
</protein>
<sequence length="72" mass="8763">MKCKFVTHDRYIATCDMQRNHIRKETKAPHVRNPAREQEMKFTMQFMNAYFGIRNEQNTMQKRCKKQNLTPL</sequence>
<organism evidence="1 2">
    <name type="scientific">Hoylesella loescheii DSM 19665 = JCM 12249 = ATCC 15930</name>
    <dbReference type="NCBI Taxonomy" id="1122985"/>
    <lineage>
        <taxon>Bacteria</taxon>
        <taxon>Pseudomonadati</taxon>
        <taxon>Bacteroidota</taxon>
        <taxon>Bacteroidia</taxon>
        <taxon>Bacteroidales</taxon>
        <taxon>Prevotellaceae</taxon>
        <taxon>Hoylesella</taxon>
    </lineage>
</organism>